<dbReference type="EMBL" id="JAFBDR010000004">
    <property type="protein sequence ID" value="MBM7570697.1"/>
    <property type="molecule type" value="Genomic_DNA"/>
</dbReference>
<evidence type="ECO:0000313" key="3">
    <source>
        <dbReference type="EMBL" id="MBM7570697.1"/>
    </source>
</evidence>
<feature type="compositionally biased region" description="Gly residues" evidence="1">
    <location>
        <begin position="222"/>
        <end position="232"/>
    </location>
</feature>
<comment type="caution">
    <text evidence="3">The sequence shown here is derived from an EMBL/GenBank/DDBJ whole genome shotgun (WGS) entry which is preliminary data.</text>
</comment>
<evidence type="ECO:0000313" key="4">
    <source>
        <dbReference type="Proteomes" id="UP001296943"/>
    </source>
</evidence>
<sequence length="495" mass="54736">MKQRNNQKGFALSIVLMMITVFSLLGLAGIGYIINNGQQFKQTENRVQTLDLAEMGFKYFEAEFNNFYNTKMDELKEIIQDDIITNFDQDRFDTEGQAAYEDAYEKELTSELITSLANEFLRGDMETFQIITGTDDVVAEVEMENEQYHSFRITVENVTVEGIESGADDKFIYWDTYNQIGPGEKLYLRFTSTGIMEDERERTITATILIDIGRIVINPSSGGEGDPDGGGVPSNDEEDYGIVIQEPSIGETCTADDADSIGSMDCTFSEDVTIENHYNKADLTNVDIKVDGDLTVHKSLNKGIVGSTIYTTGDGTFNENIKEVTNSDIYIGGTANFKNINNGITDSTMVIKDSSYFNAPLNGIDGSEFFIGGDTTFQNINQGMNDSLFVILGNVTFSADGGTINGMSNTSMYIMGDADFNNRKIQPVENSKVCVSGSVTNLASDADYSYVLSPSLGMSQDDFEEQCSIGEQDLSEGDIELDWDFDSSEVNYEYN</sequence>
<keyword evidence="2" id="KW-0472">Membrane</keyword>
<dbReference type="RefSeq" id="WP_204498103.1">
    <property type="nucleotide sequence ID" value="NZ_JAFBDR010000004.1"/>
</dbReference>
<accession>A0ABS2MXT1</accession>
<gene>
    <name evidence="3" type="ORF">JOC48_001175</name>
</gene>
<keyword evidence="2" id="KW-0812">Transmembrane</keyword>
<dbReference type="Proteomes" id="UP001296943">
    <property type="component" value="Unassembled WGS sequence"/>
</dbReference>
<evidence type="ECO:0008006" key="5">
    <source>
        <dbReference type="Google" id="ProtNLM"/>
    </source>
</evidence>
<proteinExistence type="predicted"/>
<protein>
    <recommendedName>
        <fullName evidence="5">Type 4 fimbrial biogenesis protein PilX N-terminal domain-containing protein</fullName>
    </recommendedName>
</protein>
<organism evidence="3 4">
    <name type="scientific">Aquibacillus albus</name>
    <dbReference type="NCBI Taxonomy" id="1168171"/>
    <lineage>
        <taxon>Bacteria</taxon>
        <taxon>Bacillati</taxon>
        <taxon>Bacillota</taxon>
        <taxon>Bacilli</taxon>
        <taxon>Bacillales</taxon>
        <taxon>Bacillaceae</taxon>
        <taxon>Aquibacillus</taxon>
    </lineage>
</organism>
<feature type="region of interest" description="Disordered" evidence="1">
    <location>
        <begin position="219"/>
        <end position="238"/>
    </location>
</feature>
<feature type="transmembrane region" description="Helical" evidence="2">
    <location>
        <begin position="12"/>
        <end position="34"/>
    </location>
</feature>
<keyword evidence="4" id="KW-1185">Reference proteome</keyword>
<keyword evidence="2" id="KW-1133">Transmembrane helix</keyword>
<evidence type="ECO:0000256" key="2">
    <source>
        <dbReference type="SAM" id="Phobius"/>
    </source>
</evidence>
<evidence type="ECO:0000256" key="1">
    <source>
        <dbReference type="SAM" id="MobiDB-lite"/>
    </source>
</evidence>
<reference evidence="3 4" key="1">
    <citation type="submission" date="2021-01" db="EMBL/GenBank/DDBJ databases">
        <title>Genomic Encyclopedia of Type Strains, Phase IV (KMG-IV): sequencing the most valuable type-strain genomes for metagenomic binning, comparative biology and taxonomic classification.</title>
        <authorList>
            <person name="Goeker M."/>
        </authorList>
    </citation>
    <scope>NUCLEOTIDE SEQUENCE [LARGE SCALE GENOMIC DNA]</scope>
    <source>
        <strain evidence="3 4">DSM 23711</strain>
    </source>
</reference>
<name>A0ABS2MXT1_9BACI</name>